<comment type="function">
    <text evidence="6">FliM is one of three proteins (FliG, FliN, FliM) that forms the rotor-mounted switch complex (C ring), located at the base of the basal body. This complex interacts with the CheY and CheZ chemotaxis proteins, in addition to contacting components of the motor that determine the direction of flagellar rotation.</text>
</comment>
<dbReference type="Gene3D" id="3.40.1550.10">
    <property type="entry name" value="CheC-like"/>
    <property type="match status" value="1"/>
</dbReference>
<keyword evidence="4" id="KW-0283">Flagellar rotation</keyword>
<feature type="region of interest" description="Disordered" evidence="7">
    <location>
        <begin position="269"/>
        <end position="310"/>
    </location>
</feature>
<keyword evidence="2" id="KW-1003">Cell membrane</keyword>
<feature type="domain" description="Flagellar motor switch protein FliN-like C-terminal" evidence="8">
    <location>
        <begin position="205"/>
        <end position="270"/>
    </location>
</feature>
<keyword evidence="3" id="KW-0145">Chemotaxis</keyword>
<reference evidence="10" key="1">
    <citation type="submission" date="2016-09" db="EMBL/GenBank/DDBJ databases">
        <authorList>
            <person name="Wibberg D."/>
        </authorList>
    </citation>
    <scope>NUCLEOTIDE SEQUENCE [LARGE SCALE GENOMIC DNA]</scope>
</reference>
<evidence type="ECO:0000256" key="4">
    <source>
        <dbReference type="ARBA" id="ARBA00022779"/>
    </source>
</evidence>
<dbReference type="InterPro" id="IPR028976">
    <property type="entry name" value="CheC-like_sf"/>
</dbReference>
<dbReference type="GO" id="GO:0005886">
    <property type="term" value="C:plasma membrane"/>
    <property type="evidence" value="ECO:0007669"/>
    <property type="project" value="UniProtKB-SubCell"/>
</dbReference>
<dbReference type="Pfam" id="PF01052">
    <property type="entry name" value="FliMN_C"/>
    <property type="match status" value="1"/>
</dbReference>
<keyword evidence="5" id="KW-0472">Membrane</keyword>
<evidence type="ECO:0000313" key="9">
    <source>
        <dbReference type="EMBL" id="SCM67634.1"/>
    </source>
</evidence>
<evidence type="ECO:0000256" key="7">
    <source>
        <dbReference type="SAM" id="MobiDB-lite"/>
    </source>
</evidence>
<evidence type="ECO:0000256" key="3">
    <source>
        <dbReference type="ARBA" id="ARBA00022500"/>
    </source>
</evidence>
<dbReference type="GO" id="GO:0006935">
    <property type="term" value="P:chemotaxis"/>
    <property type="evidence" value="ECO:0007669"/>
    <property type="project" value="UniProtKB-KW"/>
</dbReference>
<dbReference type="GO" id="GO:0097588">
    <property type="term" value="P:archaeal or bacterial-type flagellum-dependent cell motility"/>
    <property type="evidence" value="ECO:0007669"/>
    <property type="project" value="UniProtKB-KW"/>
</dbReference>
<dbReference type="AlphaFoldDB" id="A0A1M4N0S1"/>
<evidence type="ECO:0000259" key="8">
    <source>
        <dbReference type="Pfam" id="PF01052"/>
    </source>
</evidence>
<evidence type="ECO:0000256" key="5">
    <source>
        <dbReference type="ARBA" id="ARBA00023136"/>
    </source>
</evidence>
<dbReference type="InterPro" id="IPR036429">
    <property type="entry name" value="SpoA-like_sf"/>
</dbReference>
<dbReference type="SUPFAM" id="SSF101801">
    <property type="entry name" value="Surface presentation of antigens (SPOA)"/>
    <property type="match status" value="1"/>
</dbReference>
<protein>
    <recommendedName>
        <fullName evidence="8">Flagellar motor switch protein FliN-like C-terminal domain-containing protein</fullName>
    </recommendedName>
</protein>
<evidence type="ECO:0000256" key="1">
    <source>
        <dbReference type="ARBA" id="ARBA00004202"/>
    </source>
</evidence>
<gene>
    <name evidence="9" type="ORF">KARMA_1835</name>
</gene>
<keyword evidence="10" id="KW-1185">Reference proteome</keyword>
<dbReference type="InterPro" id="IPR001543">
    <property type="entry name" value="FliN-like_C"/>
</dbReference>
<dbReference type="EMBL" id="FMJB01000047">
    <property type="protein sequence ID" value="SCM67634.1"/>
    <property type="molecule type" value="Genomic_DNA"/>
</dbReference>
<dbReference type="RefSeq" id="WP_072706277.1">
    <property type="nucleotide sequence ID" value="NZ_FMJB01000047.1"/>
</dbReference>
<evidence type="ECO:0000313" key="10">
    <source>
        <dbReference type="Proteomes" id="UP000184085"/>
    </source>
</evidence>
<accession>A0A1M4N0S1</accession>
<sequence>MPESALERKLRSGPKPAETLDAFARACEVGIGAALNYPVQVSGSEQGEMTARDAVQEMAEGGMVLLLDAPDGGLGALIIPPALAAGLIELLTFGALSTHPVSRRAATATDAAVIEPVVRALLGEVAARREGAEAPMQFGALLSAQHFARVMPEGALDAYSVEVMISPERAGRLWLLTTKPIPKEPEPDPEADARWRGGMAENVTGSTVRLDVMLGPLQVSLAEMSEWQIGTVLTLGIEALEAAEVQINGSEALGRARVGRLGGLRAIRLETDGDAPEPTAPPEEPALPTVLPSETEWDNENGEDVPISPI</sequence>
<dbReference type="Proteomes" id="UP000184085">
    <property type="component" value="Unassembled WGS sequence"/>
</dbReference>
<name>A0A1M4N0S1_9RHOB</name>
<comment type="subcellular location">
    <subcellularLocation>
        <location evidence="1">Cell membrane</location>
        <topology evidence="1">Peripheral membrane protein</topology>
    </subcellularLocation>
</comment>
<organism evidence="9 10">
    <name type="scientific">Donghicola eburneus</name>
    <dbReference type="NCBI Taxonomy" id="393278"/>
    <lineage>
        <taxon>Bacteria</taxon>
        <taxon>Pseudomonadati</taxon>
        <taxon>Pseudomonadota</taxon>
        <taxon>Alphaproteobacteria</taxon>
        <taxon>Rhodobacterales</taxon>
        <taxon>Roseobacteraceae</taxon>
        <taxon>Donghicola</taxon>
    </lineage>
</organism>
<evidence type="ECO:0000256" key="6">
    <source>
        <dbReference type="ARBA" id="ARBA00025044"/>
    </source>
</evidence>
<evidence type="ECO:0000256" key="2">
    <source>
        <dbReference type="ARBA" id="ARBA00022475"/>
    </source>
</evidence>
<proteinExistence type="predicted"/>
<dbReference type="Gene3D" id="2.30.330.10">
    <property type="entry name" value="SpoA-like"/>
    <property type="match status" value="1"/>
</dbReference>